<keyword evidence="6" id="KW-0256">Endoplasmic reticulum</keyword>
<feature type="transmembrane region" description="Helical" evidence="9">
    <location>
        <begin position="202"/>
        <end position="223"/>
    </location>
</feature>
<dbReference type="InterPro" id="IPR009600">
    <property type="entry name" value="PIG-U"/>
</dbReference>
<dbReference type="CDD" id="cd04301">
    <property type="entry name" value="NAT_SF"/>
    <property type="match status" value="1"/>
</dbReference>
<feature type="transmembrane region" description="Helical" evidence="9">
    <location>
        <begin position="429"/>
        <end position="447"/>
    </location>
</feature>
<feature type="transmembrane region" description="Helical" evidence="9">
    <location>
        <begin position="136"/>
        <end position="152"/>
    </location>
</feature>
<reference evidence="11" key="1">
    <citation type="journal article" date="2020" name="Ecol. Evol.">
        <title>Genome structure and content of the rice root-knot nematode (Meloidogyne graminicola).</title>
        <authorList>
            <person name="Phan N.T."/>
            <person name="Danchin E.G.J."/>
            <person name="Klopp C."/>
            <person name="Perfus-Barbeoch L."/>
            <person name="Kozlowski D.K."/>
            <person name="Koutsovoulos G.D."/>
            <person name="Lopez-Roques C."/>
            <person name="Bouchez O."/>
            <person name="Zahm M."/>
            <person name="Besnard G."/>
            <person name="Bellafiore S."/>
        </authorList>
    </citation>
    <scope>NUCLEOTIDE SEQUENCE</scope>
    <source>
        <strain evidence="11">VN-18</strain>
    </source>
</reference>
<protein>
    <submittedName>
        <fullName evidence="11">N-acetyltransferase domain-containing protein</fullName>
    </submittedName>
</protein>
<evidence type="ECO:0000313" key="11">
    <source>
        <dbReference type="EMBL" id="KAF7623523.1"/>
    </source>
</evidence>
<comment type="pathway">
    <text evidence="2">Glycolipid biosynthesis; glycosylphosphatidylinositol-anchor biosynthesis.</text>
</comment>
<evidence type="ECO:0000256" key="3">
    <source>
        <dbReference type="ARBA" id="ARBA00010026"/>
    </source>
</evidence>
<dbReference type="InterPro" id="IPR000182">
    <property type="entry name" value="GNAT_dom"/>
</dbReference>
<dbReference type="EMBL" id="JABEBT010000235">
    <property type="protein sequence ID" value="KAF7623523.1"/>
    <property type="molecule type" value="Genomic_DNA"/>
</dbReference>
<evidence type="ECO:0000256" key="7">
    <source>
        <dbReference type="ARBA" id="ARBA00022989"/>
    </source>
</evidence>
<dbReference type="SUPFAM" id="SSF55729">
    <property type="entry name" value="Acyl-CoA N-acyltransferases (Nat)"/>
    <property type="match status" value="1"/>
</dbReference>
<keyword evidence="7 9" id="KW-1133">Transmembrane helix</keyword>
<comment type="similarity">
    <text evidence="3">Belongs to the PIGU family.</text>
</comment>
<dbReference type="Pfam" id="PF06728">
    <property type="entry name" value="PIG-U"/>
    <property type="match status" value="1"/>
</dbReference>
<comment type="subcellular location">
    <subcellularLocation>
        <location evidence="1">Endoplasmic reticulum membrane</location>
        <topology evidence="1">Multi-pass membrane protein</topology>
    </subcellularLocation>
</comment>
<evidence type="ECO:0000256" key="9">
    <source>
        <dbReference type="SAM" id="Phobius"/>
    </source>
</evidence>
<name>A0A8S9ZAT4_9BILA</name>
<feature type="transmembrane region" description="Helical" evidence="9">
    <location>
        <begin position="453"/>
        <end position="471"/>
    </location>
</feature>
<evidence type="ECO:0000256" key="4">
    <source>
        <dbReference type="ARBA" id="ARBA00022502"/>
    </source>
</evidence>
<dbReference type="PROSITE" id="PS51186">
    <property type="entry name" value="GNAT"/>
    <property type="match status" value="1"/>
</dbReference>
<feature type="transmembrane region" description="Helical" evidence="9">
    <location>
        <begin position="106"/>
        <end position="124"/>
    </location>
</feature>
<feature type="transmembrane region" description="Helical" evidence="9">
    <location>
        <begin position="308"/>
        <end position="326"/>
    </location>
</feature>
<dbReference type="InterPro" id="IPR016181">
    <property type="entry name" value="Acyl_CoA_acyltransferase"/>
</dbReference>
<dbReference type="OrthoDB" id="549017at2759"/>
<dbReference type="GO" id="GO:0016747">
    <property type="term" value="F:acyltransferase activity, transferring groups other than amino-acyl groups"/>
    <property type="evidence" value="ECO:0007669"/>
    <property type="project" value="InterPro"/>
</dbReference>
<evidence type="ECO:0000313" key="12">
    <source>
        <dbReference type="Proteomes" id="UP000605970"/>
    </source>
</evidence>
<keyword evidence="8 9" id="KW-0472">Membrane</keyword>
<feature type="transmembrane region" description="Helical" evidence="9">
    <location>
        <begin position="47"/>
        <end position="67"/>
    </location>
</feature>
<evidence type="ECO:0000259" key="10">
    <source>
        <dbReference type="PROSITE" id="PS51186"/>
    </source>
</evidence>
<evidence type="ECO:0000256" key="8">
    <source>
        <dbReference type="ARBA" id="ARBA00023136"/>
    </source>
</evidence>
<keyword evidence="4" id="KW-0337">GPI-anchor biosynthesis</keyword>
<keyword evidence="12" id="KW-1185">Reference proteome</keyword>
<dbReference type="GO" id="GO:0042765">
    <property type="term" value="C:GPI-anchor transamidase complex"/>
    <property type="evidence" value="ECO:0007669"/>
    <property type="project" value="InterPro"/>
</dbReference>
<dbReference type="GO" id="GO:0006506">
    <property type="term" value="P:GPI anchor biosynthetic process"/>
    <property type="evidence" value="ECO:0007669"/>
    <property type="project" value="UniProtKB-KW"/>
</dbReference>
<dbReference type="PANTHER" id="PTHR13121">
    <property type="entry name" value="GPI TRANSAMIDASE COMPONENT PIG-U"/>
    <property type="match status" value="1"/>
</dbReference>
<comment type="caution">
    <text evidence="11">The sequence shown here is derived from an EMBL/GenBank/DDBJ whole genome shotgun (WGS) entry which is preliminary data.</text>
</comment>
<feature type="domain" description="N-acetyltransferase" evidence="10">
    <location>
        <begin position="548"/>
        <end position="704"/>
    </location>
</feature>
<organism evidence="11 12">
    <name type="scientific">Meloidogyne graminicola</name>
    <dbReference type="NCBI Taxonomy" id="189291"/>
    <lineage>
        <taxon>Eukaryota</taxon>
        <taxon>Metazoa</taxon>
        <taxon>Ecdysozoa</taxon>
        <taxon>Nematoda</taxon>
        <taxon>Chromadorea</taxon>
        <taxon>Rhabditida</taxon>
        <taxon>Tylenchina</taxon>
        <taxon>Tylenchomorpha</taxon>
        <taxon>Tylenchoidea</taxon>
        <taxon>Meloidogynidae</taxon>
        <taxon>Meloidogyninae</taxon>
        <taxon>Meloidogyne</taxon>
    </lineage>
</organism>
<dbReference type="Proteomes" id="UP000605970">
    <property type="component" value="Unassembled WGS sequence"/>
</dbReference>
<accession>A0A8S9ZAT4</accession>
<evidence type="ECO:0000256" key="2">
    <source>
        <dbReference type="ARBA" id="ARBA00004687"/>
    </source>
</evidence>
<dbReference type="Gene3D" id="3.40.630.30">
    <property type="match status" value="1"/>
</dbReference>
<feature type="transmembrane region" description="Helical" evidence="9">
    <location>
        <begin position="270"/>
        <end position="288"/>
    </location>
</feature>
<keyword evidence="5 9" id="KW-0812">Transmembrane</keyword>
<evidence type="ECO:0000256" key="6">
    <source>
        <dbReference type="ARBA" id="ARBA00022824"/>
    </source>
</evidence>
<dbReference type="AlphaFoldDB" id="A0A8S9ZAT4"/>
<dbReference type="PANTHER" id="PTHR13121:SF0">
    <property type="entry name" value="PHOSPHATIDYLINOSITOL GLYCAN ANCHOR BIOSYNTHESIS CLASS U PROTEIN"/>
    <property type="match status" value="1"/>
</dbReference>
<evidence type="ECO:0000256" key="5">
    <source>
        <dbReference type="ARBA" id="ARBA00022692"/>
    </source>
</evidence>
<feature type="transmembrane region" description="Helical" evidence="9">
    <location>
        <begin position="14"/>
        <end position="40"/>
    </location>
</feature>
<gene>
    <name evidence="11" type="ORF">Mgra_00010189</name>
</gene>
<feature type="transmembrane region" description="Helical" evidence="9">
    <location>
        <begin position="179"/>
        <end position="196"/>
    </location>
</feature>
<evidence type="ECO:0000256" key="1">
    <source>
        <dbReference type="ARBA" id="ARBA00004477"/>
    </source>
</evidence>
<proteinExistence type="inferred from homology"/>
<dbReference type="GO" id="GO:0016255">
    <property type="term" value="P:attachment of GPI anchor to protein"/>
    <property type="evidence" value="ECO:0007669"/>
    <property type="project" value="InterPro"/>
</dbReference>
<dbReference type="Pfam" id="PF00583">
    <property type="entry name" value="Acetyltransf_1"/>
    <property type="match status" value="1"/>
</dbReference>
<sequence>MTIGCWTIQIFHNLFASILSLSLTTQLNPYYLILLAPLLLNFNKQKFLLILLFMVLSCLLFSLNLLLENNWKDMLKSTFGFFLTVCVNNSYEKYFDLSLLAKVFDHFRSLFLCVFQLNTIIYVLPLSSLLRNSPSLLFLILLIVVALFSPYPSYAETALYLPIITAFIDLHKYLRQRCTILAFVLSPIMWSMWVNIGSEMLISFAIIWVYSYCTIHFCGQNLLKRKWRKKVEKRFEGLKLSKLLFLITKWFWPNCGQLLKRKNRRAPLKLTLAASGDAAIILGCVWIWRKLRHNEDNRRYCHDNYPYVLKAYYFCLNAFSFGEFLGDKQMDNDLARWIYNDVQHDNVGTLLSDVWELLIKSKDQDFRDNFCIIILKKLDCLVVGYAYFRFTLIVRFLEFKIYCKLFINKPLSTFSYLVLRIFSRKITKIQPILIFIYLIFILQNMVTDTGIRFMWSVTATFSFLYIANYMIKYDNKYNKFIDPIPIPSWEAYSNSFLNFIKMDNINEESENEIDIKRPKLSIRDLELIAPNKEIINQLILLNSIALPINFGDVRSLHYKRVLRNELAIKDIENETDDDEINTKFWTLMAYYNNALIGAITVCMEKSKDENNSEFQQCLYILTLAVLPAFRRRNVASILVFNSINECKQRWKNIKKIALHCQTINKPALSFYNQLGFIQTQFVSNYYSNWRISHSDAYKLEFSLEKNLN</sequence>